<evidence type="ECO:0008006" key="4">
    <source>
        <dbReference type="Google" id="ProtNLM"/>
    </source>
</evidence>
<dbReference type="EMBL" id="FXTO01000028">
    <property type="protein sequence ID" value="SMO94758.1"/>
    <property type="molecule type" value="Genomic_DNA"/>
</dbReference>
<dbReference type="OrthoDB" id="7867818at2"/>
<feature type="region of interest" description="Disordered" evidence="1">
    <location>
        <begin position="85"/>
        <end position="104"/>
    </location>
</feature>
<dbReference type="Proteomes" id="UP000316030">
    <property type="component" value="Unassembled WGS sequence"/>
</dbReference>
<gene>
    <name evidence="2" type="ORF">SAMN06265173_12828</name>
</gene>
<sequence length="104" mass="12100">MRNMNSPLSPEIWLNDLFTSKAVTQGRVIRRKRRDIERFVGMEPFLNEINRRGYRAIENAGQIVIFCNQGPIRWLTPNRPPRVAPLSFKESGPKSFQDFGITPR</sequence>
<organism evidence="2 3">
    <name type="scientific">Thalassovita litoralis</name>
    <dbReference type="NCBI Taxonomy" id="1010611"/>
    <lineage>
        <taxon>Bacteria</taxon>
        <taxon>Pseudomonadati</taxon>
        <taxon>Pseudomonadota</taxon>
        <taxon>Alphaproteobacteria</taxon>
        <taxon>Rhodobacterales</taxon>
        <taxon>Roseobacteraceae</taxon>
        <taxon>Thalassovita</taxon>
    </lineage>
</organism>
<proteinExistence type="predicted"/>
<reference evidence="2 3" key="1">
    <citation type="submission" date="2017-05" db="EMBL/GenBank/DDBJ databases">
        <authorList>
            <person name="Varghese N."/>
            <person name="Submissions S."/>
        </authorList>
    </citation>
    <scope>NUCLEOTIDE SEQUENCE [LARGE SCALE GENOMIC DNA]</scope>
    <source>
        <strain evidence="2 3">DSM 29506</strain>
    </source>
</reference>
<dbReference type="RefSeq" id="WP_142494418.1">
    <property type="nucleotide sequence ID" value="NZ_FXTO01000028.1"/>
</dbReference>
<accession>A0A521FEW9</accession>
<evidence type="ECO:0000256" key="1">
    <source>
        <dbReference type="SAM" id="MobiDB-lite"/>
    </source>
</evidence>
<protein>
    <recommendedName>
        <fullName evidence="4">N-(5'-phosphoribosyl)anthranilate isomerase</fullName>
    </recommendedName>
</protein>
<evidence type="ECO:0000313" key="3">
    <source>
        <dbReference type="Proteomes" id="UP000316030"/>
    </source>
</evidence>
<keyword evidence="3" id="KW-1185">Reference proteome</keyword>
<evidence type="ECO:0000313" key="2">
    <source>
        <dbReference type="EMBL" id="SMO94758.1"/>
    </source>
</evidence>
<name>A0A521FEW9_9RHOB</name>
<dbReference type="AlphaFoldDB" id="A0A521FEW9"/>